<evidence type="ECO:0000313" key="7">
    <source>
        <dbReference type="Proteomes" id="UP001323617"/>
    </source>
</evidence>
<dbReference type="InterPro" id="IPR050654">
    <property type="entry name" value="AChE-related_enzymes"/>
</dbReference>
<evidence type="ECO:0000256" key="2">
    <source>
        <dbReference type="ARBA" id="ARBA00022801"/>
    </source>
</evidence>
<dbReference type="RefSeq" id="XP_062799198.1">
    <property type="nucleotide sequence ID" value="XM_062940793.1"/>
</dbReference>
<dbReference type="PANTHER" id="PTHR43918:SF4">
    <property type="entry name" value="CARBOXYLIC ESTER HYDROLASE"/>
    <property type="match status" value="1"/>
</dbReference>
<dbReference type="Proteomes" id="UP001323617">
    <property type="component" value="Unassembled WGS sequence"/>
</dbReference>
<dbReference type="InterPro" id="IPR029058">
    <property type="entry name" value="AB_hydrolase_fold"/>
</dbReference>
<keyword evidence="2 3" id="KW-0378">Hydrolase</keyword>
<dbReference type="InterPro" id="IPR002018">
    <property type="entry name" value="CarbesteraseB"/>
</dbReference>
<reference evidence="6 7" key="1">
    <citation type="journal article" date="2023" name="bioRxiv">
        <title>High-quality genome assemblies of four members of thePodospora anserinaspecies complex.</title>
        <authorList>
            <person name="Ament-Velasquez S.L."/>
            <person name="Vogan A.A."/>
            <person name="Wallerman O."/>
            <person name="Hartmann F."/>
            <person name="Gautier V."/>
            <person name="Silar P."/>
            <person name="Giraud T."/>
            <person name="Johannesson H."/>
        </authorList>
    </citation>
    <scope>NUCLEOTIDE SEQUENCE [LARGE SCALE GENOMIC DNA]</scope>
    <source>
        <strain evidence="6 7">CBS 124.78</strain>
    </source>
</reference>
<evidence type="ECO:0000259" key="5">
    <source>
        <dbReference type="Pfam" id="PF00135"/>
    </source>
</evidence>
<feature type="compositionally biased region" description="Basic and acidic residues" evidence="4">
    <location>
        <begin position="1"/>
        <end position="13"/>
    </location>
</feature>
<gene>
    <name evidence="6" type="ORF">QC764_0081090</name>
</gene>
<dbReference type="PROSITE" id="PS00941">
    <property type="entry name" value="CARBOXYLESTERASE_B_2"/>
    <property type="match status" value="1"/>
</dbReference>
<protein>
    <recommendedName>
        <fullName evidence="3">Carboxylic ester hydrolase</fullName>
        <ecNumber evidence="3">3.1.1.-</ecNumber>
    </recommendedName>
</protein>
<dbReference type="InterPro" id="IPR019819">
    <property type="entry name" value="Carboxylesterase_B_CS"/>
</dbReference>
<feature type="domain" description="Carboxylesterase type B" evidence="5">
    <location>
        <begin position="137"/>
        <end position="473"/>
    </location>
</feature>
<dbReference type="EMBL" id="JAFFHC010000005">
    <property type="protein sequence ID" value="KAK4675728.1"/>
    <property type="molecule type" value="Genomic_DNA"/>
</dbReference>
<name>A0ABR0I768_9PEZI</name>
<evidence type="ECO:0000313" key="6">
    <source>
        <dbReference type="EMBL" id="KAK4675728.1"/>
    </source>
</evidence>
<comment type="caution">
    <text evidence="6">The sequence shown here is derived from an EMBL/GenBank/DDBJ whole genome shotgun (WGS) entry which is preliminary data.</text>
</comment>
<comment type="similarity">
    <text evidence="1 3">Belongs to the type-B carboxylesterase/lipase family.</text>
</comment>
<accession>A0ABR0I768</accession>
<dbReference type="SUPFAM" id="SSF53474">
    <property type="entry name" value="alpha/beta-Hydrolases"/>
    <property type="match status" value="1"/>
</dbReference>
<proteinExistence type="inferred from homology"/>
<dbReference type="PANTHER" id="PTHR43918">
    <property type="entry name" value="ACETYLCHOLINESTERASE"/>
    <property type="match status" value="1"/>
</dbReference>
<dbReference type="Gene3D" id="3.40.50.1820">
    <property type="entry name" value="alpha/beta hydrolase"/>
    <property type="match status" value="2"/>
</dbReference>
<organism evidence="6 7">
    <name type="scientific">Podospora pseudoanserina</name>
    <dbReference type="NCBI Taxonomy" id="2609844"/>
    <lineage>
        <taxon>Eukaryota</taxon>
        <taxon>Fungi</taxon>
        <taxon>Dikarya</taxon>
        <taxon>Ascomycota</taxon>
        <taxon>Pezizomycotina</taxon>
        <taxon>Sordariomycetes</taxon>
        <taxon>Sordariomycetidae</taxon>
        <taxon>Sordariales</taxon>
        <taxon>Podosporaceae</taxon>
        <taxon>Podospora</taxon>
    </lineage>
</organism>
<dbReference type="PROSITE" id="PS00122">
    <property type="entry name" value="CARBOXYLESTERASE_B_1"/>
    <property type="match status" value="1"/>
</dbReference>
<dbReference type="Pfam" id="PF00135">
    <property type="entry name" value="COesterase"/>
    <property type="match status" value="1"/>
</dbReference>
<feature type="region of interest" description="Disordered" evidence="4">
    <location>
        <begin position="1"/>
        <end position="45"/>
    </location>
</feature>
<dbReference type="GeneID" id="87961487"/>
<evidence type="ECO:0000256" key="1">
    <source>
        <dbReference type="ARBA" id="ARBA00005964"/>
    </source>
</evidence>
<keyword evidence="7" id="KW-1185">Reference proteome</keyword>
<sequence length="627" mass="68710">MTDMDQPHSHLEESQDIVMEQDEPRAFPEVPRTLPEVPQVPPDSQTLNEFRKSADEVARLALLVQQEQENDQLLCTASSANLIGDFVTAWRIHDRLFPGHGSPSSYFHGKAKLRWLATTVVATTVQSLSCQSAIAQDAQVKTTSGLITGHLFPDASCALEFLGIPYAKPPLGDLRFAPPQRLLTPDLSRNASSFGYDCPLSPSKPPNYPGLTPQAQRIINFFASAAGTPQNEDCLTLNIWSPLPPQPQPLKPVLIFFYGGRFTIGNTNTPFYHGGRLASAQDIIVITVNYRLNIFGFPGSSYLPFQNPGLRDQRAAVEWVRDNILFFGGDPSKIILAGQSSGAVSVDNWAYAYHRDPIVRGLIAHSGTALSFPSNSKSVQQSNFEAVASLVNCSLPNPITCMRAVPWTTLLSAASSIKPAKSSSRLRGIPPFWPAPDNITFFAADELAGLPLARIPVLLGNTDNEAGYYRVPAYAQNITPTVEEVRSFHLESFTCPVLYQAGQRRGRGVRVWVYRYGADWENTRLYEGSGAYHGVDMNMVFGNGEVVSGIEMEQEQRELMGLVQGAWGGFVRDPEGGLEEVGWEGLGRRRMAVIGRGNKAMIEFIDVKGYEMDCEGVVLGALGVMEG</sequence>
<evidence type="ECO:0000256" key="3">
    <source>
        <dbReference type="RuleBase" id="RU361235"/>
    </source>
</evidence>
<evidence type="ECO:0000256" key="4">
    <source>
        <dbReference type="SAM" id="MobiDB-lite"/>
    </source>
</evidence>
<dbReference type="InterPro" id="IPR019826">
    <property type="entry name" value="Carboxylesterase_B_AS"/>
</dbReference>
<dbReference type="EC" id="3.1.1.-" evidence="3"/>